<evidence type="ECO:0000256" key="2">
    <source>
        <dbReference type="ARBA" id="ARBA00022448"/>
    </source>
</evidence>
<evidence type="ECO:0000313" key="9">
    <source>
        <dbReference type="Proteomes" id="UP000037136"/>
    </source>
</evidence>
<dbReference type="STRING" id="268505.A0A2A9P773"/>
<dbReference type="GO" id="GO:0007034">
    <property type="term" value="P:vacuolar transport"/>
    <property type="evidence" value="ECO:0007669"/>
    <property type="project" value="UniProtKB-ARBA"/>
</dbReference>
<proteinExistence type="predicted"/>
<feature type="domain" description="VHS" evidence="6">
    <location>
        <begin position="76"/>
        <end position="190"/>
    </location>
</feature>
<dbReference type="PANTHER" id="PTHR47789">
    <property type="entry name" value="LAS SEVENTEEN-BINDING PROTEIN 5"/>
    <property type="match status" value="1"/>
</dbReference>
<dbReference type="GO" id="GO:0035091">
    <property type="term" value="F:phosphatidylinositol binding"/>
    <property type="evidence" value="ECO:0007669"/>
    <property type="project" value="InterPro"/>
</dbReference>
<feature type="region of interest" description="Disordered" evidence="5">
    <location>
        <begin position="335"/>
        <end position="471"/>
    </location>
</feature>
<comment type="caution">
    <text evidence="8">The sequence shown here is derived from an EMBL/GenBank/DDBJ whole genome shotgun (WGS) entry which is preliminary data.</text>
</comment>
<feature type="compositionally biased region" description="Basic and acidic residues" evidence="5">
    <location>
        <begin position="186"/>
        <end position="197"/>
    </location>
</feature>
<dbReference type="InterPro" id="IPR038425">
    <property type="entry name" value="GAT_sf"/>
</dbReference>
<accession>A0A2A9P773</accession>
<dbReference type="GO" id="GO:0015031">
    <property type="term" value="P:protein transport"/>
    <property type="evidence" value="ECO:0007669"/>
    <property type="project" value="UniProtKB-KW"/>
</dbReference>
<dbReference type="Gene3D" id="1.20.58.160">
    <property type="match status" value="1"/>
</dbReference>
<protein>
    <recommendedName>
        <fullName evidence="10">GAT domain-containing protein</fullName>
    </recommendedName>
</protein>
<evidence type="ECO:0000259" key="7">
    <source>
        <dbReference type="PROSITE" id="PS50909"/>
    </source>
</evidence>
<dbReference type="GO" id="GO:0007015">
    <property type="term" value="P:actin filament organization"/>
    <property type="evidence" value="ECO:0007669"/>
    <property type="project" value="InterPro"/>
</dbReference>
<keyword evidence="4" id="KW-0175">Coiled coil</keyword>
<dbReference type="Gene3D" id="1.25.40.90">
    <property type="match status" value="1"/>
</dbReference>
<feature type="coiled-coil region" evidence="4">
    <location>
        <begin position="305"/>
        <end position="332"/>
    </location>
</feature>
<evidence type="ECO:0000259" key="6">
    <source>
        <dbReference type="PROSITE" id="PS50179"/>
    </source>
</evidence>
<dbReference type="Proteomes" id="UP000037136">
    <property type="component" value="Unassembled WGS sequence"/>
</dbReference>
<dbReference type="GO" id="GO:0043130">
    <property type="term" value="F:ubiquitin binding"/>
    <property type="evidence" value="ECO:0007669"/>
    <property type="project" value="InterPro"/>
</dbReference>
<dbReference type="GO" id="GO:0006897">
    <property type="term" value="P:endocytosis"/>
    <property type="evidence" value="ECO:0007669"/>
    <property type="project" value="InterPro"/>
</dbReference>
<evidence type="ECO:0000313" key="8">
    <source>
        <dbReference type="EMBL" id="PFH56733.1"/>
    </source>
</evidence>
<dbReference type="GO" id="GO:0051666">
    <property type="term" value="P:actin cortical patch localization"/>
    <property type="evidence" value="ECO:0007669"/>
    <property type="project" value="TreeGrafter"/>
</dbReference>
<dbReference type="CDD" id="cd21383">
    <property type="entry name" value="GAT_GGA_Tom1-like"/>
    <property type="match status" value="1"/>
</dbReference>
<feature type="compositionally biased region" description="Low complexity" evidence="5">
    <location>
        <begin position="22"/>
        <end position="47"/>
    </location>
</feature>
<gene>
    <name evidence="8" type="ORF">XA68_16096</name>
</gene>
<organism evidence="8 9">
    <name type="scientific">Ophiocordyceps unilateralis</name>
    <name type="common">Zombie-ant fungus</name>
    <name type="synonym">Torrubia unilateralis</name>
    <dbReference type="NCBI Taxonomy" id="268505"/>
    <lineage>
        <taxon>Eukaryota</taxon>
        <taxon>Fungi</taxon>
        <taxon>Dikarya</taxon>
        <taxon>Ascomycota</taxon>
        <taxon>Pezizomycotina</taxon>
        <taxon>Sordariomycetes</taxon>
        <taxon>Hypocreomycetidae</taxon>
        <taxon>Hypocreales</taxon>
        <taxon>Ophiocordycipitaceae</taxon>
        <taxon>Ophiocordyceps</taxon>
    </lineage>
</organism>
<dbReference type="SUPFAM" id="SSF89009">
    <property type="entry name" value="GAT-like domain"/>
    <property type="match status" value="1"/>
</dbReference>
<feature type="compositionally biased region" description="Pro residues" evidence="5">
    <location>
        <begin position="413"/>
        <end position="445"/>
    </location>
</feature>
<dbReference type="OrthoDB" id="5393057at2759"/>
<name>A0A2A9P773_OPHUN</name>
<dbReference type="InterPro" id="IPR045007">
    <property type="entry name" value="LSB5"/>
</dbReference>
<evidence type="ECO:0000256" key="3">
    <source>
        <dbReference type="ARBA" id="ARBA00022927"/>
    </source>
</evidence>
<evidence type="ECO:0000256" key="4">
    <source>
        <dbReference type="SAM" id="Coils"/>
    </source>
</evidence>
<dbReference type="SUPFAM" id="SSF48464">
    <property type="entry name" value="ENTH/VHS domain"/>
    <property type="match status" value="1"/>
</dbReference>
<evidence type="ECO:0000256" key="5">
    <source>
        <dbReference type="SAM" id="MobiDB-lite"/>
    </source>
</evidence>
<dbReference type="EMBL" id="LAZP02000520">
    <property type="protein sequence ID" value="PFH56733.1"/>
    <property type="molecule type" value="Genomic_DNA"/>
</dbReference>
<reference evidence="8 9" key="2">
    <citation type="journal article" date="2017" name="Sci. Rep.">
        <title>Ant-infecting Ophiocordyceps genomes reveal a high diversity of potential behavioral manipulation genes and a possible major role for enterotoxins.</title>
        <authorList>
            <person name="de Bekker C."/>
            <person name="Ohm R.A."/>
            <person name="Evans H.C."/>
            <person name="Brachmann A."/>
            <person name="Hughes D.P."/>
        </authorList>
    </citation>
    <scope>NUCLEOTIDE SEQUENCE [LARGE SCALE GENOMIC DNA]</scope>
    <source>
        <strain evidence="8 9">SC16a</strain>
    </source>
</reference>
<comment type="subunit">
    <text evidence="1">Component of the ESCRT-0 complex composed of HSE1 and VPS27.</text>
</comment>
<sequence length="471" mass="50925">MKAMKGLSMNKMLGSFKRKPGAASPEAPSASEPAPTTMTTTTPEESPQMTARNSVKAFCDAGGSVKTDEVLFLPPIVDAAESSPAAAGECALGIRKYLAKEYYSRPSQQYNAIMLMRILTDHPGETFTRNLDDKFVDTARLLLKNAKDPSVRQMMMETLDEFERSKTNDPNLAPMVQMWKREKDKAFNKEGNKEGSRKSVKAPPPLSAPRPSVTSPVLAPEVQSQNYFAKSHSVNRLPTAVELACRLEEARTSAKLLDQVVMNTPPAEMLHSDLVREFANRCLSASRSIQGYMTSENPSPDNDTMESLIDTNEQLQTALNQHQRAMLSARKQLGLNNSPSETTALPDEPTSPPPVPPLSGGGLGVFASGANGKGKQAELYNPPDSPPPVQPSSATHNEHRGSYTNGKTRSSVPAPPSTVPPPPPLSLPPPPPPPPPPTTLPPLPPAGSRKDEDDEDLYGTTPKSKRSMSRF</sequence>
<reference evidence="8 9" key="1">
    <citation type="journal article" date="2015" name="BMC Genomics">
        <title>Gene expression during zombie ant biting behavior reflects the complexity underlying fungal parasitic behavioral manipulation.</title>
        <authorList>
            <person name="de Bekker C."/>
            <person name="Ohm R.A."/>
            <person name="Loreto R.G."/>
            <person name="Sebastian A."/>
            <person name="Albert I."/>
            <person name="Merrow M."/>
            <person name="Brachmann A."/>
            <person name="Hughes D.P."/>
        </authorList>
    </citation>
    <scope>NUCLEOTIDE SEQUENCE [LARGE SCALE GENOMIC DNA]</scope>
    <source>
        <strain evidence="8 9">SC16a</strain>
    </source>
</reference>
<keyword evidence="2" id="KW-0813">Transport</keyword>
<feature type="region of interest" description="Disordered" evidence="5">
    <location>
        <begin position="1"/>
        <end position="50"/>
    </location>
</feature>
<dbReference type="InterPro" id="IPR004152">
    <property type="entry name" value="GAT_dom"/>
</dbReference>
<keyword evidence="9" id="KW-1185">Reference proteome</keyword>
<dbReference type="InterPro" id="IPR002014">
    <property type="entry name" value="VHS_dom"/>
</dbReference>
<dbReference type="InterPro" id="IPR008942">
    <property type="entry name" value="ENTH_VHS"/>
</dbReference>
<evidence type="ECO:0008006" key="10">
    <source>
        <dbReference type="Google" id="ProtNLM"/>
    </source>
</evidence>
<dbReference type="PROSITE" id="PS50909">
    <property type="entry name" value="GAT"/>
    <property type="match status" value="1"/>
</dbReference>
<keyword evidence="3" id="KW-0653">Protein transport</keyword>
<dbReference type="PROSITE" id="PS50179">
    <property type="entry name" value="VHS"/>
    <property type="match status" value="1"/>
</dbReference>
<dbReference type="Pfam" id="PF03127">
    <property type="entry name" value="GAT"/>
    <property type="match status" value="1"/>
</dbReference>
<evidence type="ECO:0000256" key="1">
    <source>
        <dbReference type="ARBA" id="ARBA00011446"/>
    </source>
</evidence>
<feature type="domain" description="GAT" evidence="7">
    <location>
        <begin position="238"/>
        <end position="327"/>
    </location>
</feature>
<feature type="region of interest" description="Disordered" evidence="5">
    <location>
        <begin position="186"/>
        <end position="215"/>
    </location>
</feature>
<dbReference type="AlphaFoldDB" id="A0A2A9P773"/>
<dbReference type="GO" id="GO:0030479">
    <property type="term" value="C:actin cortical patch"/>
    <property type="evidence" value="ECO:0007669"/>
    <property type="project" value="TreeGrafter"/>
</dbReference>
<dbReference type="PANTHER" id="PTHR47789:SF2">
    <property type="entry name" value="VHS DOMAIN-CONTAINING PROTEIN"/>
    <property type="match status" value="1"/>
</dbReference>